<proteinExistence type="predicted"/>
<dbReference type="Proteomes" id="UP001652627">
    <property type="component" value="Chromosome 31"/>
</dbReference>
<name>A0ABM4FW88_9AVES</name>
<dbReference type="RefSeq" id="XP_067169210.1">
    <property type="nucleotide sequence ID" value="XM_067313109.1"/>
</dbReference>
<sequence length="229" mass="24508">MSGCCGGGNNYTVCCYGQKSSCKTPCCSPMQYCCPVRTSYMPIQTCCYTVSNNNNNSSCCGFANENCPSAGRSEVCPFVSAQLIPRKLISFHGQEEGVWDYKRAPNPAHFIRLSSLPFTCPHWSIGFAYTTDIMAYGCCSGSSNSCCGSSGNSYTVRCYGQKSSCKTPCCMPMQSCCPTTCCMPMQSCCVPMQSCCMPMQSCCMPMQACCYTVSSNNNNSSSCCGGGGC</sequence>
<dbReference type="GeneID" id="106484274"/>
<accession>A0ABM4FW88</accession>
<evidence type="ECO:0000313" key="2">
    <source>
        <dbReference type="RefSeq" id="XP_067169210.1"/>
    </source>
</evidence>
<evidence type="ECO:0000313" key="1">
    <source>
        <dbReference type="Proteomes" id="UP001652627"/>
    </source>
</evidence>
<gene>
    <name evidence="2" type="primary">LOC106484274</name>
</gene>
<reference evidence="2" key="1">
    <citation type="submission" date="2025-08" db="UniProtKB">
        <authorList>
            <consortium name="RefSeq"/>
        </authorList>
    </citation>
    <scope>IDENTIFICATION</scope>
    <source>
        <tissue evidence="2">Blood</tissue>
    </source>
</reference>
<protein>
    <submittedName>
        <fullName evidence="2">Keratin-associated protein 5-11-like</fullName>
    </submittedName>
</protein>
<keyword evidence="1" id="KW-1185">Reference proteome</keyword>
<organism evidence="1 2">
    <name type="scientific">Apteryx mantelli</name>
    <name type="common">North Island brown kiwi</name>
    <dbReference type="NCBI Taxonomy" id="2696672"/>
    <lineage>
        <taxon>Eukaryota</taxon>
        <taxon>Metazoa</taxon>
        <taxon>Chordata</taxon>
        <taxon>Craniata</taxon>
        <taxon>Vertebrata</taxon>
        <taxon>Euteleostomi</taxon>
        <taxon>Archelosauria</taxon>
        <taxon>Archosauria</taxon>
        <taxon>Dinosauria</taxon>
        <taxon>Saurischia</taxon>
        <taxon>Theropoda</taxon>
        <taxon>Coelurosauria</taxon>
        <taxon>Aves</taxon>
        <taxon>Palaeognathae</taxon>
        <taxon>Apterygiformes</taxon>
        <taxon>Apterygidae</taxon>
        <taxon>Apteryx</taxon>
    </lineage>
</organism>